<keyword evidence="2" id="KW-0677">Repeat</keyword>
<dbReference type="Proteomes" id="UP000689195">
    <property type="component" value="Unassembled WGS sequence"/>
</dbReference>
<evidence type="ECO:0000256" key="1">
    <source>
        <dbReference type="ARBA" id="ARBA00022574"/>
    </source>
</evidence>
<dbReference type="GO" id="GO:0032040">
    <property type="term" value="C:small-subunit processome"/>
    <property type="evidence" value="ECO:0007669"/>
    <property type="project" value="TreeGrafter"/>
</dbReference>
<feature type="region of interest" description="Disordered" evidence="4">
    <location>
        <begin position="211"/>
        <end position="243"/>
    </location>
</feature>
<accession>A0A8S1UV41</accession>
<organism evidence="6 7">
    <name type="scientific">Paramecium pentaurelia</name>
    <dbReference type="NCBI Taxonomy" id="43138"/>
    <lineage>
        <taxon>Eukaryota</taxon>
        <taxon>Sar</taxon>
        <taxon>Alveolata</taxon>
        <taxon>Ciliophora</taxon>
        <taxon>Intramacronucleata</taxon>
        <taxon>Oligohymenophorea</taxon>
        <taxon>Peniculida</taxon>
        <taxon>Parameciidae</taxon>
        <taxon>Paramecium</taxon>
    </lineage>
</organism>
<feature type="compositionally biased region" description="Polar residues" evidence="4">
    <location>
        <begin position="221"/>
        <end position="234"/>
    </location>
</feature>
<comment type="caution">
    <text evidence="6">The sequence shown here is derived from an EMBL/GenBank/DDBJ whole genome shotgun (WGS) entry which is preliminary data.</text>
</comment>
<evidence type="ECO:0000313" key="6">
    <source>
        <dbReference type="EMBL" id="CAD8168445.1"/>
    </source>
</evidence>
<evidence type="ECO:0000256" key="3">
    <source>
        <dbReference type="PROSITE-ProRule" id="PRU00453"/>
    </source>
</evidence>
<dbReference type="InterPro" id="IPR001680">
    <property type="entry name" value="WD40_rpt"/>
</dbReference>
<keyword evidence="1" id="KW-0853">WD repeat</keyword>
<gene>
    <name evidence="6" type="ORF">PPENT_87.1.T0490108</name>
</gene>
<feature type="compositionally biased region" description="Low complexity" evidence="4">
    <location>
        <begin position="683"/>
        <end position="700"/>
    </location>
</feature>
<feature type="region of interest" description="Disordered" evidence="4">
    <location>
        <begin position="657"/>
        <end position="726"/>
    </location>
</feature>
<name>A0A8S1UV41_9CILI</name>
<dbReference type="PANTHER" id="PTHR19853:SF0">
    <property type="entry name" value="WD REPEAT-CONTAINING PROTEIN 3"/>
    <property type="match status" value="1"/>
</dbReference>
<feature type="compositionally biased region" description="Basic and acidic residues" evidence="4">
    <location>
        <begin position="301"/>
        <end position="311"/>
    </location>
</feature>
<sequence>MDQLNSWGYCNPTNWEDKLPKPYKFINKILNTMILNEVYNKVFEIEKYRSDPNYEGQLRTLPPQGVFDIPQLSCVSRDSSSNLVAAGDTQGNLMILDLSKKLRIAKKETNGKRILKVCLSSRDQAIDDYKNVCVIGVVQHNDPVVYIYRFRPLENKLLLHHTITMSKDKNVIGEYPVDIDISQFSQYITVTQYNGSVKVFRIPDLKIDQQSNSSQISSNSVGAQSPRHLQSQFKPSPIKGKEQPIVPPVQQQQILTSPMDITCSELTDLIYQVKFNGIKKTLDYNGIIAKIKQDFTTPKEPPPEEKVDPKKKAPVPQKKAVEIAPVPVVEEILYDENENGAVPNDDDYPIQKYRAIVEFIIERFSIQNGNKTFNSYKQHECITGIVVGWTNTTKLELHRFTSAKRSSLPEYLSASFGLPSQQLIKQQASITEVQILYPLSCMAISKSSVYLAAGLQQGSVFVYDMILEQERFYLDKHMYNCTQIQFCDDNRLVSSSYDGGVNIYDIKEGKLLCKRTHQFRKGSKVKMEEQKQGLWRIIGMSVSHTGVAAALDAQQEVRIYDVWHGEKIGKLTPQQVMDDKLRQWVQEKPLVACYKNEILISADVLQVNQYTTLQIYKIFDNLVNLFPGLANIYRKGIEKDKVMNLFEKISKSELQNPQFDIPNLQGNANNQLKIPGQEHRPSQQRGSQQRGSQQRIGSQHGSHKSGKLPPAAPSSIKGGPVSLINSLHKSNHSDQQVDFNSSFKSYQASSMSHRLSKQNSKQAILTKEMLHPEQFLLEKDKTFIPLLIKDDTSMVEHCRSQQYDLESWIIIGIRRGKEKTSRASSLIIFCQMINQLCICCNEPKKYKCPKCEQPYCSAACFKLHNCKPIQKKPQIQEQEPFKSDYIDDEYKLSKEKLELLKRSQKIRKFVTNKRLQKLLIHIDNSKYRFKELNTCIQNDKDFEDFCTLMLSEMGHIDENGQFK</sequence>
<dbReference type="EMBL" id="CAJJDO010000049">
    <property type="protein sequence ID" value="CAD8168445.1"/>
    <property type="molecule type" value="Genomic_DNA"/>
</dbReference>
<dbReference type="GO" id="GO:0034388">
    <property type="term" value="C:Pwp2p-containing subcomplex of 90S preribosome"/>
    <property type="evidence" value="ECO:0007669"/>
    <property type="project" value="TreeGrafter"/>
</dbReference>
<dbReference type="GO" id="GO:0030515">
    <property type="term" value="F:snoRNA binding"/>
    <property type="evidence" value="ECO:0007669"/>
    <property type="project" value="TreeGrafter"/>
</dbReference>
<feature type="domain" description="HIT-type" evidence="5">
    <location>
        <begin position="837"/>
        <end position="866"/>
    </location>
</feature>
<evidence type="ECO:0000313" key="7">
    <source>
        <dbReference type="Proteomes" id="UP000689195"/>
    </source>
</evidence>
<feature type="region of interest" description="Disordered" evidence="4">
    <location>
        <begin position="295"/>
        <end position="316"/>
    </location>
</feature>
<dbReference type="InterPro" id="IPR051570">
    <property type="entry name" value="TBC1_cilium_biogenesis"/>
</dbReference>
<dbReference type="CDD" id="cd23024">
    <property type="entry name" value="zf-HIT_ZNHIT2-3"/>
    <property type="match status" value="1"/>
</dbReference>
<evidence type="ECO:0000256" key="2">
    <source>
        <dbReference type="ARBA" id="ARBA00022737"/>
    </source>
</evidence>
<protein>
    <recommendedName>
        <fullName evidence="5">HIT-type domain-containing protein</fullName>
    </recommendedName>
</protein>
<feature type="compositionally biased region" description="Polar residues" evidence="4">
    <location>
        <begin position="657"/>
        <end position="672"/>
    </location>
</feature>
<dbReference type="InterPro" id="IPR007529">
    <property type="entry name" value="Znf_HIT"/>
</dbReference>
<dbReference type="FunFam" id="2.130.10.10:FF:003579">
    <property type="entry name" value="Uncharacterized protein"/>
    <property type="match status" value="1"/>
</dbReference>
<feature type="compositionally biased region" description="Low complexity" evidence="4">
    <location>
        <begin position="211"/>
        <end position="220"/>
    </location>
</feature>
<evidence type="ECO:0000259" key="5">
    <source>
        <dbReference type="PROSITE" id="PS51083"/>
    </source>
</evidence>
<dbReference type="Pfam" id="PF04438">
    <property type="entry name" value="zf-HIT"/>
    <property type="match status" value="1"/>
</dbReference>
<dbReference type="PANTHER" id="PTHR19853">
    <property type="entry name" value="WD REPEAT CONTAINING PROTEIN 3 WDR3"/>
    <property type="match status" value="1"/>
</dbReference>
<dbReference type="PROSITE" id="PS51083">
    <property type="entry name" value="ZF_HIT"/>
    <property type="match status" value="1"/>
</dbReference>
<dbReference type="AlphaFoldDB" id="A0A8S1UV41"/>
<proteinExistence type="predicted"/>
<dbReference type="GO" id="GO:0030490">
    <property type="term" value="P:maturation of SSU-rRNA"/>
    <property type="evidence" value="ECO:0007669"/>
    <property type="project" value="TreeGrafter"/>
</dbReference>
<keyword evidence="3" id="KW-0862">Zinc</keyword>
<keyword evidence="3" id="KW-0863">Zinc-finger</keyword>
<reference evidence="6" key="1">
    <citation type="submission" date="2021-01" db="EMBL/GenBank/DDBJ databases">
        <authorList>
            <consortium name="Genoscope - CEA"/>
            <person name="William W."/>
        </authorList>
    </citation>
    <scope>NUCLEOTIDE SEQUENCE</scope>
</reference>
<dbReference type="GO" id="GO:0008270">
    <property type="term" value="F:zinc ion binding"/>
    <property type="evidence" value="ECO:0007669"/>
    <property type="project" value="UniProtKB-UniRule"/>
</dbReference>
<dbReference type="OrthoDB" id="311805at2759"/>
<keyword evidence="7" id="KW-1185">Reference proteome</keyword>
<keyword evidence="3" id="KW-0479">Metal-binding</keyword>
<evidence type="ECO:0000256" key="4">
    <source>
        <dbReference type="SAM" id="MobiDB-lite"/>
    </source>
</evidence>
<dbReference type="SMART" id="SM00320">
    <property type="entry name" value="WD40"/>
    <property type="match status" value="3"/>
</dbReference>